<keyword evidence="8 15" id="KW-0378">Hydrolase</keyword>
<name>A0A9W8K7A6_9AGAR</name>
<comment type="subcellular location">
    <subcellularLocation>
        <location evidence="2">Endoplasmic reticulum membrane</location>
        <topology evidence="2">Single-pass type II membrane protein</topology>
    </subcellularLocation>
</comment>
<evidence type="ECO:0000256" key="8">
    <source>
        <dbReference type="ARBA" id="ARBA00022801"/>
    </source>
</evidence>
<dbReference type="GO" id="GO:0009003">
    <property type="term" value="F:signal peptidase activity"/>
    <property type="evidence" value="ECO:0007669"/>
    <property type="project" value="UniProtKB-EC"/>
</dbReference>
<dbReference type="PRINTS" id="PR00728">
    <property type="entry name" value="SIGNALPTASE"/>
</dbReference>
<evidence type="ECO:0000256" key="9">
    <source>
        <dbReference type="ARBA" id="ARBA00022824"/>
    </source>
</evidence>
<gene>
    <name evidence="16" type="ORF">NLJ89_g2446</name>
</gene>
<dbReference type="GO" id="GO:0006465">
    <property type="term" value="P:signal peptide processing"/>
    <property type="evidence" value="ECO:0007669"/>
    <property type="project" value="UniProtKB-UniRule"/>
</dbReference>
<evidence type="ECO:0000256" key="13">
    <source>
        <dbReference type="ARBA" id="ARBA00045533"/>
    </source>
</evidence>
<dbReference type="InterPro" id="IPR019756">
    <property type="entry name" value="Pept_S26A_signal_pept_1_Ser-AS"/>
</dbReference>
<dbReference type="GO" id="GO:0004252">
    <property type="term" value="F:serine-type endopeptidase activity"/>
    <property type="evidence" value="ECO:0007669"/>
    <property type="project" value="InterPro"/>
</dbReference>
<keyword evidence="17" id="KW-1185">Reference proteome</keyword>
<organism evidence="16 17">
    <name type="scientific">Agrocybe chaxingu</name>
    <dbReference type="NCBI Taxonomy" id="84603"/>
    <lineage>
        <taxon>Eukaryota</taxon>
        <taxon>Fungi</taxon>
        <taxon>Dikarya</taxon>
        <taxon>Basidiomycota</taxon>
        <taxon>Agaricomycotina</taxon>
        <taxon>Agaricomycetes</taxon>
        <taxon>Agaricomycetidae</taxon>
        <taxon>Agaricales</taxon>
        <taxon>Agaricineae</taxon>
        <taxon>Strophariaceae</taxon>
        <taxon>Agrocybe</taxon>
    </lineage>
</organism>
<evidence type="ECO:0000256" key="1">
    <source>
        <dbReference type="ARBA" id="ARBA00000677"/>
    </source>
</evidence>
<evidence type="ECO:0000313" key="16">
    <source>
        <dbReference type="EMBL" id="KAJ3514300.1"/>
    </source>
</evidence>
<comment type="similarity">
    <text evidence="3 15">Belongs to the peptidase S26B family.</text>
</comment>
<protein>
    <recommendedName>
        <fullName evidence="5 15">Signal peptidase complex catalytic subunit SEC11</fullName>
        <ecNumber evidence="4 15">3.4.21.89</ecNumber>
    </recommendedName>
</protein>
<comment type="function">
    <text evidence="13">Catalytic component of the signal peptidase complex (SPC) which catalyzes the cleavage of N-terminal signal sequences from nascent proteins as they are translocated into the lumen of the endoplasmic reticulum. Specifically cleaves N-terminal signal peptides that contain a hydrophobic alpha-helix (h-region) shorter than 18-20 amino acids.</text>
</comment>
<dbReference type="InterPro" id="IPR019533">
    <property type="entry name" value="Peptidase_S26"/>
</dbReference>
<sequence>MGFNRRPEPSIRKLLLHALSFSTALASTVALYGALQVLTNTDTPIVVVLSGSMEPAFHRGDLLFLTNSPHERYITGDIIVYKVPDQLIPIVHRILKTHEKPLDFSSASTRTSYHADSAPVPDQFILTKGDNNPEDDIVLYKGMDWLQRKHVVGKVKGFMPYIGYATIAMNDVPNIKYGLLGIMLLSAVFF</sequence>
<evidence type="ECO:0000256" key="14">
    <source>
        <dbReference type="ARBA" id="ARBA00047037"/>
    </source>
</evidence>
<dbReference type="EC" id="3.4.21.89" evidence="4 15"/>
<keyword evidence="9 15" id="KW-0256">Endoplasmic reticulum</keyword>
<dbReference type="EMBL" id="JANKHO010000151">
    <property type="protein sequence ID" value="KAJ3514300.1"/>
    <property type="molecule type" value="Genomic_DNA"/>
</dbReference>
<dbReference type="CDD" id="cd06530">
    <property type="entry name" value="S26_SPase_I"/>
    <property type="match status" value="1"/>
</dbReference>
<evidence type="ECO:0000256" key="3">
    <source>
        <dbReference type="ARBA" id="ARBA00011035"/>
    </source>
</evidence>
<evidence type="ECO:0000256" key="15">
    <source>
        <dbReference type="RuleBase" id="RU362047"/>
    </source>
</evidence>
<dbReference type="GO" id="GO:0005787">
    <property type="term" value="C:signal peptidase complex"/>
    <property type="evidence" value="ECO:0007669"/>
    <property type="project" value="TreeGrafter"/>
</dbReference>
<evidence type="ECO:0000256" key="4">
    <source>
        <dbReference type="ARBA" id="ARBA00013208"/>
    </source>
</evidence>
<dbReference type="OrthoDB" id="10257561at2759"/>
<evidence type="ECO:0000256" key="7">
    <source>
        <dbReference type="ARBA" id="ARBA00022692"/>
    </source>
</evidence>
<keyword evidence="11" id="KW-1133">Transmembrane helix</keyword>
<dbReference type="AlphaFoldDB" id="A0A9W8K7A6"/>
<keyword evidence="6 15" id="KW-0645">Protease</keyword>
<comment type="caution">
    <text evidence="16">The sequence shown here is derived from an EMBL/GenBank/DDBJ whole genome shotgun (WGS) entry which is preliminary data.</text>
</comment>
<evidence type="ECO:0000313" key="17">
    <source>
        <dbReference type="Proteomes" id="UP001148786"/>
    </source>
</evidence>
<comment type="catalytic activity">
    <reaction evidence="1 15">
        <text>Cleavage of hydrophobic, N-terminal signal or leader sequences from secreted and periplasmic proteins.</text>
        <dbReference type="EC" id="3.4.21.89"/>
    </reaction>
</comment>
<dbReference type="PROSITE" id="PS00501">
    <property type="entry name" value="SPASE_I_1"/>
    <property type="match status" value="1"/>
</dbReference>
<dbReference type="NCBIfam" id="TIGR02228">
    <property type="entry name" value="sigpep_I_arch"/>
    <property type="match status" value="1"/>
</dbReference>
<reference evidence="16" key="1">
    <citation type="submission" date="2022-07" db="EMBL/GenBank/DDBJ databases">
        <title>Genome Sequence of Agrocybe chaxingu.</title>
        <authorList>
            <person name="Buettner E."/>
        </authorList>
    </citation>
    <scope>NUCLEOTIDE SEQUENCE</scope>
    <source>
        <strain evidence="16">MP-N11</strain>
    </source>
</reference>
<evidence type="ECO:0000256" key="6">
    <source>
        <dbReference type="ARBA" id="ARBA00022670"/>
    </source>
</evidence>
<accession>A0A9W8K7A6</accession>
<proteinExistence type="inferred from homology"/>
<evidence type="ECO:0000256" key="11">
    <source>
        <dbReference type="ARBA" id="ARBA00022989"/>
    </source>
</evidence>
<keyword evidence="10" id="KW-0735">Signal-anchor</keyword>
<dbReference type="SUPFAM" id="SSF51306">
    <property type="entry name" value="LexA/Signal peptidase"/>
    <property type="match status" value="1"/>
</dbReference>
<evidence type="ECO:0000256" key="5">
    <source>
        <dbReference type="ARBA" id="ARBA00019685"/>
    </source>
</evidence>
<evidence type="ECO:0000256" key="2">
    <source>
        <dbReference type="ARBA" id="ARBA00004648"/>
    </source>
</evidence>
<dbReference type="PANTHER" id="PTHR10806">
    <property type="entry name" value="SIGNAL PEPTIDASE COMPLEX CATALYTIC SUBUNIT SEC11"/>
    <property type="match status" value="1"/>
</dbReference>
<dbReference type="InterPro" id="IPR001733">
    <property type="entry name" value="Peptidase_S26B"/>
</dbReference>
<keyword evidence="12" id="KW-0472">Membrane</keyword>
<evidence type="ECO:0000256" key="10">
    <source>
        <dbReference type="ARBA" id="ARBA00022968"/>
    </source>
</evidence>
<dbReference type="InterPro" id="IPR036286">
    <property type="entry name" value="LexA/Signal_pep-like_sf"/>
</dbReference>
<keyword evidence="7" id="KW-0812">Transmembrane</keyword>
<dbReference type="PANTHER" id="PTHR10806:SF6">
    <property type="entry name" value="SIGNAL PEPTIDASE COMPLEX CATALYTIC SUBUNIT SEC11"/>
    <property type="match status" value="1"/>
</dbReference>
<dbReference type="Proteomes" id="UP001148786">
    <property type="component" value="Unassembled WGS sequence"/>
</dbReference>
<comment type="subunit">
    <text evidence="14">Component of the signal peptidase complex (SPC) composed of a catalytic subunit SEC11 and three accessory subunits SPC1, SPC2 and SPC3. The complex induces a local thinning of the ER membrane which is used to measure the length of the signal peptide (SP) h-region of protein substrates. This ensures the selectivity of the complex towards h-regions shorter than 18-20 amino acids. SPC associates with the translocon complex.</text>
</comment>
<evidence type="ECO:0000256" key="12">
    <source>
        <dbReference type="ARBA" id="ARBA00023136"/>
    </source>
</evidence>